<dbReference type="InterPro" id="IPR017452">
    <property type="entry name" value="GPCR_Rhodpsn_7TM"/>
</dbReference>
<dbReference type="InterPro" id="IPR000276">
    <property type="entry name" value="GPCR_Rhodpsn"/>
</dbReference>
<dbReference type="SUPFAM" id="SSF81321">
    <property type="entry name" value="Family A G protein-coupled receptor-like"/>
    <property type="match status" value="1"/>
</dbReference>
<evidence type="ECO:0000256" key="9">
    <source>
        <dbReference type="RuleBase" id="RU000688"/>
    </source>
</evidence>
<dbReference type="PANTHER" id="PTHR10489">
    <property type="entry name" value="CELL ADHESION MOLECULE"/>
    <property type="match status" value="1"/>
</dbReference>
<gene>
    <name evidence="12" type="primary">CCR8</name>
</gene>
<dbReference type="GO" id="GO:0009897">
    <property type="term" value="C:external side of plasma membrane"/>
    <property type="evidence" value="ECO:0007669"/>
    <property type="project" value="TreeGrafter"/>
</dbReference>
<dbReference type="PRINTS" id="PR00237">
    <property type="entry name" value="GPCRRHODOPSN"/>
</dbReference>
<evidence type="ECO:0000256" key="3">
    <source>
        <dbReference type="ARBA" id="ARBA00022692"/>
    </source>
</evidence>
<feature type="transmembrane region" description="Helical" evidence="10">
    <location>
        <begin position="176"/>
        <end position="201"/>
    </location>
</feature>
<dbReference type="Ensembl" id="ENSAMXT00000002449.2">
    <property type="protein sequence ID" value="ENSAMXP00000002449.2"/>
    <property type="gene ID" value="ENSAMXG00000002397.2"/>
</dbReference>
<keyword evidence="5 9" id="KW-0297">G-protein coupled receptor</keyword>
<feature type="transmembrane region" description="Helical" evidence="10">
    <location>
        <begin position="26"/>
        <end position="46"/>
    </location>
</feature>
<reference evidence="13" key="2">
    <citation type="journal article" date="2014" name="Nat. Commun.">
        <title>The cavefish genome reveals candidate genes for eye loss.</title>
        <authorList>
            <person name="McGaugh S.E."/>
            <person name="Gross J.B."/>
            <person name="Aken B."/>
            <person name="Blin M."/>
            <person name="Borowsky R."/>
            <person name="Chalopin D."/>
            <person name="Hinaux H."/>
            <person name="Jeffery W.R."/>
            <person name="Keene A."/>
            <person name="Ma L."/>
            <person name="Minx P."/>
            <person name="Murphy D."/>
            <person name="O'Quin K.E."/>
            <person name="Retaux S."/>
            <person name="Rohner N."/>
            <person name="Searle S.M."/>
            <person name="Stahl B.A."/>
            <person name="Tabin C."/>
            <person name="Volff J.N."/>
            <person name="Yoshizawa M."/>
            <person name="Warren W.C."/>
        </authorList>
    </citation>
    <scope>NUCLEOTIDE SEQUENCE [LARGE SCALE GENOMIC DNA]</scope>
    <source>
        <strain evidence="13">female</strain>
    </source>
</reference>
<dbReference type="eggNOG" id="KOG3656">
    <property type="taxonomic scope" value="Eukaryota"/>
</dbReference>
<dbReference type="PROSITE" id="PS00237">
    <property type="entry name" value="G_PROTEIN_RECEP_F1_1"/>
    <property type="match status" value="1"/>
</dbReference>
<name>W5K4D8_ASTMX</name>
<evidence type="ECO:0000256" key="8">
    <source>
        <dbReference type="ARBA" id="ARBA00023224"/>
    </source>
</evidence>
<dbReference type="PRINTS" id="PR00657">
    <property type="entry name" value="CCCHEMOKINER"/>
</dbReference>
<dbReference type="STRING" id="7994.ENSAMXP00000002449"/>
<keyword evidence="4 10" id="KW-1133">Transmembrane helix</keyword>
<dbReference type="Proteomes" id="UP000018467">
    <property type="component" value="Unassembled WGS sequence"/>
</dbReference>
<accession>W5K4D8</accession>
<keyword evidence="6 10" id="KW-0472">Membrane</keyword>
<dbReference type="Gene3D" id="1.20.1070.10">
    <property type="entry name" value="Rhodopsin 7-helix transmembrane proteins"/>
    <property type="match status" value="1"/>
</dbReference>
<feature type="transmembrane region" description="Helical" evidence="10">
    <location>
        <begin position="84"/>
        <end position="115"/>
    </location>
</feature>
<dbReference type="Pfam" id="PF00001">
    <property type="entry name" value="7tm_1"/>
    <property type="match status" value="1"/>
</dbReference>
<organism evidence="12 13">
    <name type="scientific">Astyanax mexicanus</name>
    <name type="common">Blind cave fish</name>
    <name type="synonym">Astyanax fasciatus mexicanus</name>
    <dbReference type="NCBI Taxonomy" id="7994"/>
    <lineage>
        <taxon>Eukaryota</taxon>
        <taxon>Metazoa</taxon>
        <taxon>Chordata</taxon>
        <taxon>Craniata</taxon>
        <taxon>Vertebrata</taxon>
        <taxon>Euteleostomi</taxon>
        <taxon>Actinopterygii</taxon>
        <taxon>Neopterygii</taxon>
        <taxon>Teleostei</taxon>
        <taxon>Ostariophysi</taxon>
        <taxon>Characiformes</taxon>
        <taxon>Characoidei</taxon>
        <taxon>Acestrorhamphidae</taxon>
        <taxon>Acestrorhamphinae</taxon>
        <taxon>Astyanax</taxon>
    </lineage>
</organism>
<dbReference type="HOGENOM" id="CLU_009579_8_3_1"/>
<dbReference type="InterPro" id="IPR050119">
    <property type="entry name" value="CCR1-9-like"/>
</dbReference>
<dbReference type="GO" id="GO:0019957">
    <property type="term" value="F:C-C chemokine binding"/>
    <property type="evidence" value="ECO:0007669"/>
    <property type="project" value="TreeGrafter"/>
</dbReference>
<dbReference type="GO" id="GO:0006955">
    <property type="term" value="P:immune response"/>
    <property type="evidence" value="ECO:0007669"/>
    <property type="project" value="TreeGrafter"/>
</dbReference>
<evidence type="ECO:0000256" key="6">
    <source>
        <dbReference type="ARBA" id="ARBA00023136"/>
    </source>
</evidence>
<dbReference type="GO" id="GO:0060326">
    <property type="term" value="P:cell chemotaxis"/>
    <property type="evidence" value="ECO:0007669"/>
    <property type="project" value="TreeGrafter"/>
</dbReference>
<keyword evidence="3 9" id="KW-0812">Transmembrane</keyword>
<feature type="domain" description="G-protein coupled receptors family 1 profile" evidence="11">
    <location>
        <begin position="38"/>
        <end position="283"/>
    </location>
</feature>
<evidence type="ECO:0000256" key="10">
    <source>
        <dbReference type="SAM" id="Phobius"/>
    </source>
</evidence>
<comment type="subcellular location">
    <subcellularLocation>
        <location evidence="1">Cell membrane</location>
        <topology evidence="1">Multi-pass membrane protein</topology>
    </subcellularLocation>
</comment>
<feature type="transmembrane region" description="Helical" evidence="10">
    <location>
        <begin position="58"/>
        <end position="78"/>
    </location>
</feature>
<keyword evidence="2" id="KW-1003">Cell membrane</keyword>
<dbReference type="InterPro" id="IPR000355">
    <property type="entry name" value="Chemokine_rcpt"/>
</dbReference>
<dbReference type="CDD" id="cd14984">
    <property type="entry name" value="7tmA_Chemokine_R"/>
    <property type="match status" value="1"/>
</dbReference>
<evidence type="ECO:0000256" key="4">
    <source>
        <dbReference type="ARBA" id="ARBA00022989"/>
    </source>
</evidence>
<evidence type="ECO:0000256" key="1">
    <source>
        <dbReference type="ARBA" id="ARBA00004651"/>
    </source>
</evidence>
<evidence type="ECO:0000256" key="7">
    <source>
        <dbReference type="ARBA" id="ARBA00023170"/>
    </source>
</evidence>
<keyword evidence="8 9" id="KW-0807">Transducer</keyword>
<keyword evidence="7 9" id="KW-0675">Receptor</keyword>
<evidence type="ECO:0000313" key="13">
    <source>
        <dbReference type="Proteomes" id="UP000018467"/>
    </source>
</evidence>
<feature type="transmembrane region" description="Helical" evidence="10">
    <location>
        <begin position="221"/>
        <end position="247"/>
    </location>
</feature>
<keyword evidence="13" id="KW-1185">Reference proteome</keyword>
<dbReference type="PROSITE" id="PS50262">
    <property type="entry name" value="G_PROTEIN_RECEP_F1_2"/>
    <property type="match status" value="1"/>
</dbReference>
<dbReference type="GeneTree" id="ENSGT01020000230359"/>
<dbReference type="PANTHER" id="PTHR10489:SF627">
    <property type="entry name" value="C-C CHEMOKINE RECEPTOR TYPE 8"/>
    <property type="match status" value="1"/>
</dbReference>
<dbReference type="InParanoid" id="W5K4D8"/>
<dbReference type="GO" id="GO:0016493">
    <property type="term" value="F:C-C chemokine receptor activity"/>
    <property type="evidence" value="ECO:0007669"/>
    <property type="project" value="TreeGrafter"/>
</dbReference>
<evidence type="ECO:0000256" key="5">
    <source>
        <dbReference type="ARBA" id="ARBA00023040"/>
    </source>
</evidence>
<evidence type="ECO:0000256" key="2">
    <source>
        <dbReference type="ARBA" id="ARBA00022475"/>
    </source>
</evidence>
<dbReference type="GO" id="GO:0007204">
    <property type="term" value="P:positive regulation of cytosolic calcium ion concentration"/>
    <property type="evidence" value="ECO:0007669"/>
    <property type="project" value="TreeGrafter"/>
</dbReference>
<evidence type="ECO:0000259" key="11">
    <source>
        <dbReference type="PROSITE" id="PS50262"/>
    </source>
</evidence>
<comment type="similarity">
    <text evidence="9">Belongs to the G-protein coupled receptor 1 family.</text>
</comment>
<reference evidence="12" key="4">
    <citation type="submission" date="2025-09" db="UniProtKB">
        <authorList>
            <consortium name="Ensembl"/>
        </authorList>
    </citation>
    <scope>IDENTIFICATION</scope>
</reference>
<dbReference type="GO" id="GO:0019722">
    <property type="term" value="P:calcium-mediated signaling"/>
    <property type="evidence" value="ECO:0007669"/>
    <property type="project" value="TreeGrafter"/>
</dbReference>
<reference evidence="13" key="1">
    <citation type="submission" date="2013-03" db="EMBL/GenBank/DDBJ databases">
        <authorList>
            <person name="Jeffery W."/>
            <person name="Warren W."/>
            <person name="Wilson R.K."/>
        </authorList>
    </citation>
    <scope>NUCLEOTIDE SEQUENCE</scope>
    <source>
        <strain evidence="13">female</strain>
    </source>
</reference>
<proteinExistence type="inferred from homology"/>
<reference evidence="12" key="3">
    <citation type="submission" date="2025-08" db="UniProtKB">
        <authorList>
            <consortium name="Ensembl"/>
        </authorList>
    </citation>
    <scope>IDENTIFICATION</scope>
</reference>
<feature type="transmembrane region" description="Helical" evidence="10">
    <location>
        <begin position="136"/>
        <end position="156"/>
    </location>
</feature>
<dbReference type="AlphaFoldDB" id="W5K4D8"/>
<sequence>GDCSLSSTFIVNHCTLKDHENHLLSALYSLFFVVGFIGNALVVWVITVGTQLKSMTDVCLLNLALADLLLVLSLPFLAYEFNYVWIFGEVMCSLVLGIYFIGFYGGIFFIVLMSIDRYLAVVHAVLALRVRTKTRGIVASLVIWLLAVAASFPELLHIRIMQSTKGEMCYAYPREMLVAIASIKMNIVGLLVPLIIVGFCYSMILRKLYGSHSSNKHSMRLIVMVMVVFFCCWTPFNIALLIRGLLIMGVIPKKCLFLNQILLTVEITEAVAVSHSCLNPFLYVFVGGKFRRHLLRLFREHRSNCFREQKAATSHTWIYRARGHSEVDYKG</sequence>
<protein>
    <submittedName>
        <fullName evidence="12">C-C motif chemokine receptor 8</fullName>
    </submittedName>
</protein>
<evidence type="ECO:0000313" key="12">
    <source>
        <dbReference type="Ensembl" id="ENSAMXP00000002449.2"/>
    </source>
</evidence>